<dbReference type="PROSITE" id="PS51446">
    <property type="entry name" value="PACIFASTIN"/>
    <property type="match status" value="3"/>
</dbReference>
<dbReference type="EMBL" id="CADCXV010001104">
    <property type="protein sequence ID" value="CAB0041263.1"/>
    <property type="molecule type" value="Genomic_DNA"/>
</dbReference>
<comment type="function">
    <text evidence="8">Subunit of the replication factor C (RFC) complex which acts during elongation of primed DNA templates by DNA polymerases delta and epsilon, and is necessary for ATP-dependent loading of proliferating cell nuclear antigen (PCNA) onto primed DNA.</text>
</comment>
<proteinExistence type="inferred from homology"/>
<dbReference type="PANTHER" id="PTHR11669:SF1">
    <property type="entry name" value="REPLICATION FACTOR C SUBUNIT 3"/>
    <property type="match status" value="1"/>
</dbReference>
<keyword evidence="6 14" id="KW-1015">Disulfide bond</keyword>
<evidence type="ECO:0000256" key="2">
    <source>
        <dbReference type="ARBA" id="ARBA00022525"/>
    </source>
</evidence>
<evidence type="ECO:0000256" key="9">
    <source>
        <dbReference type="ARBA" id="ARBA00062267"/>
    </source>
</evidence>
<dbReference type="PANTHER" id="PTHR11669">
    <property type="entry name" value="REPLICATION FACTOR C / DNA POLYMERASE III GAMMA-TAU SUBUNIT"/>
    <property type="match status" value="1"/>
</dbReference>
<dbReference type="GO" id="GO:0005576">
    <property type="term" value="C:extracellular region"/>
    <property type="evidence" value="ECO:0007669"/>
    <property type="project" value="UniProtKB-SubCell"/>
</dbReference>
<comment type="caution">
    <text evidence="14">Lacks conserved residue(s) required for the propagation of feature annotation.</text>
</comment>
<dbReference type="OrthoDB" id="761538at2759"/>
<comment type="similarity">
    <text evidence="7 14">Belongs to the protease inhibitor I19 family.</text>
</comment>
<feature type="disulfide bond" evidence="14">
    <location>
        <begin position="469"/>
        <end position="479"/>
    </location>
</feature>
<protein>
    <recommendedName>
        <fullName evidence="10">Replication factor C subunit 3</fullName>
    </recommendedName>
    <alternativeName>
        <fullName evidence="12">Activator 1 38 kDa subunit</fullName>
    </alternativeName>
    <alternativeName>
        <fullName evidence="13">Activator 1 subunit 3</fullName>
    </alternativeName>
    <alternativeName>
        <fullName evidence="11">Replication factor C 38 kDa subunit</fullName>
    </alternativeName>
</protein>
<feature type="region of interest" description="Disordered" evidence="15">
    <location>
        <begin position="567"/>
        <end position="604"/>
    </location>
</feature>
<dbReference type="Proteomes" id="UP000479190">
    <property type="component" value="Unassembled WGS sequence"/>
</dbReference>
<dbReference type="InterPro" id="IPR008921">
    <property type="entry name" value="DNA_pol3_clamp-load_cplx_C"/>
</dbReference>
<keyword evidence="5 14" id="KW-0722">Serine protease inhibitor</keyword>
<evidence type="ECO:0000256" key="1">
    <source>
        <dbReference type="ARBA" id="ARBA00004613"/>
    </source>
</evidence>
<evidence type="ECO:0000256" key="3">
    <source>
        <dbReference type="ARBA" id="ARBA00022690"/>
    </source>
</evidence>
<dbReference type="Gene3D" id="1.20.272.10">
    <property type="match status" value="1"/>
</dbReference>
<comment type="subunit">
    <text evidence="9">Subunit of the RFC complex, an heteropentameric complex consisting of a large subunit RFC1 and four small subunits RFC2, RFC3, RFC4 and RFC5; the RFC complex interacts with PCNA. Forms an heterotetrameric complex with RFC2, RFC4 and RFC5; this complex has ATPase activity but is not stimulated by PCNA. The heterotetramer of subunits RFC2, RFC3, RFC4 and RFC5 interacts with RAD17. Interacts with CNTD1; this interaction facilitates crossover formation.</text>
</comment>
<keyword evidence="3 14" id="KW-0646">Protease inhibitor</keyword>
<feature type="region of interest" description="Disordered" evidence="15">
    <location>
        <begin position="705"/>
        <end position="767"/>
    </location>
</feature>
<dbReference type="Pfam" id="PF21960">
    <property type="entry name" value="RCF1-5-like_lid"/>
    <property type="match status" value="1"/>
</dbReference>
<evidence type="ECO:0000256" key="11">
    <source>
        <dbReference type="ARBA" id="ARBA00076818"/>
    </source>
</evidence>
<feature type="disulfide bond" evidence="14">
    <location>
        <begin position="360"/>
        <end position="375"/>
    </location>
</feature>
<dbReference type="InterPro" id="IPR008037">
    <property type="entry name" value="Pacifastin_dom"/>
</dbReference>
<dbReference type="GO" id="GO:0006261">
    <property type="term" value="P:DNA-templated DNA replication"/>
    <property type="evidence" value="ECO:0007669"/>
    <property type="project" value="TreeGrafter"/>
</dbReference>
<dbReference type="GO" id="GO:0006281">
    <property type="term" value="P:DNA repair"/>
    <property type="evidence" value="ECO:0007669"/>
    <property type="project" value="TreeGrafter"/>
</dbReference>
<dbReference type="Pfam" id="PF05375">
    <property type="entry name" value="Pacifastin_I"/>
    <property type="match status" value="1"/>
</dbReference>
<feature type="domain" description="Pacifastin" evidence="16">
    <location>
        <begin position="357"/>
        <end position="392"/>
    </location>
</feature>
<evidence type="ECO:0000313" key="18">
    <source>
        <dbReference type="Proteomes" id="UP000479190"/>
    </source>
</evidence>
<feature type="compositionally biased region" description="Basic residues" evidence="15">
    <location>
        <begin position="705"/>
        <end position="725"/>
    </location>
</feature>
<evidence type="ECO:0000256" key="12">
    <source>
        <dbReference type="ARBA" id="ARBA00079394"/>
    </source>
</evidence>
<dbReference type="Pfam" id="PF22534">
    <property type="entry name" value="RFC_C"/>
    <property type="match status" value="1"/>
</dbReference>
<evidence type="ECO:0000256" key="8">
    <source>
        <dbReference type="ARBA" id="ARBA00058626"/>
    </source>
</evidence>
<name>A0A6H5J1L3_9HYME</name>
<dbReference type="InterPro" id="IPR027417">
    <property type="entry name" value="P-loop_NTPase"/>
</dbReference>
<evidence type="ECO:0000256" key="5">
    <source>
        <dbReference type="ARBA" id="ARBA00022900"/>
    </source>
</evidence>
<feature type="disulfide bond" evidence="14">
    <location>
        <begin position="103"/>
        <end position="121"/>
    </location>
</feature>
<feature type="domain" description="Pacifastin" evidence="16">
    <location>
        <begin position="90"/>
        <end position="124"/>
    </location>
</feature>
<gene>
    <name evidence="17" type="ORF">TBRA_LOCUS12939</name>
</gene>
<dbReference type="SUPFAM" id="SSF52540">
    <property type="entry name" value="P-loop containing nucleoside triphosphate hydrolases"/>
    <property type="match status" value="1"/>
</dbReference>
<evidence type="ECO:0000256" key="14">
    <source>
        <dbReference type="PROSITE-ProRule" id="PRU00776"/>
    </source>
</evidence>
<evidence type="ECO:0000256" key="10">
    <source>
        <dbReference type="ARBA" id="ARBA00070184"/>
    </source>
</evidence>
<feature type="disulfide bond" evidence="14">
    <location>
        <begin position="466"/>
        <end position="484"/>
    </location>
</feature>
<evidence type="ECO:0000256" key="4">
    <source>
        <dbReference type="ARBA" id="ARBA00022705"/>
    </source>
</evidence>
<dbReference type="Gene3D" id="1.10.8.60">
    <property type="match status" value="1"/>
</dbReference>
<dbReference type="GO" id="GO:0005663">
    <property type="term" value="C:DNA replication factor C complex"/>
    <property type="evidence" value="ECO:0007669"/>
    <property type="project" value="TreeGrafter"/>
</dbReference>
<dbReference type="SUPFAM" id="SSF48019">
    <property type="entry name" value="post-AAA+ oligomerization domain-like"/>
    <property type="match status" value="1"/>
</dbReference>
<dbReference type="FunFam" id="1.20.272.10:FF:000002">
    <property type="entry name" value="Replication factor C subunit 3"/>
    <property type="match status" value="1"/>
</dbReference>
<keyword evidence="18" id="KW-1185">Reference proteome</keyword>
<comment type="subcellular location">
    <subcellularLocation>
        <location evidence="1">Secreted</location>
    </subcellularLocation>
</comment>
<accession>A0A6H5J1L3</accession>
<dbReference type="SUPFAM" id="SSF57283">
    <property type="entry name" value="PMP inhibitors"/>
    <property type="match status" value="5"/>
</dbReference>
<evidence type="ECO:0000313" key="17">
    <source>
        <dbReference type="EMBL" id="CAB0041263.1"/>
    </source>
</evidence>
<reference evidence="17 18" key="1">
    <citation type="submission" date="2020-02" db="EMBL/GenBank/DDBJ databases">
        <authorList>
            <person name="Ferguson B K."/>
        </authorList>
    </citation>
    <scope>NUCLEOTIDE SEQUENCE [LARGE SCALE GENOMIC DNA]</scope>
</reference>
<dbReference type="FunFam" id="1.10.8.60:FF:000030">
    <property type="entry name" value="replication factor C subunit 3"/>
    <property type="match status" value="1"/>
</dbReference>
<keyword evidence="4" id="KW-0235">DNA replication</keyword>
<dbReference type="GO" id="GO:0005634">
    <property type="term" value="C:nucleus"/>
    <property type="evidence" value="ECO:0007669"/>
    <property type="project" value="TreeGrafter"/>
</dbReference>
<dbReference type="AlphaFoldDB" id="A0A6H5J1L3"/>
<feature type="domain" description="Pacifastin" evidence="16">
    <location>
        <begin position="453"/>
        <end position="487"/>
    </location>
</feature>
<feature type="disulfide bond" evidence="14">
    <location>
        <begin position="456"/>
        <end position="471"/>
    </location>
</feature>
<dbReference type="InterPro" id="IPR036201">
    <property type="entry name" value="Pacifastin_dom_sf"/>
</dbReference>
<keyword evidence="2" id="KW-0964">Secreted</keyword>
<evidence type="ECO:0000256" key="13">
    <source>
        <dbReference type="ARBA" id="ARBA00080379"/>
    </source>
</evidence>
<evidence type="ECO:0000256" key="15">
    <source>
        <dbReference type="SAM" id="MobiDB-lite"/>
    </source>
</evidence>
<feature type="disulfide bond" evidence="14">
    <location>
        <begin position="106"/>
        <end position="116"/>
    </location>
</feature>
<sequence>MKCIPDKIFTYDHNVCYCNENGTEVTCKRKMFTTLTPELHRIQFQNITVKCEPNEPFKDICRDCICHESGNYASCLRRKCPTAEAKLETRDKCTPGSVFSDRCNGCICGSNGTAVCTKLDCRQFSTNTNMTITCDPTTIFQYNCHHCHCGETGKFAMCSGIACPHEHDMTRAAAYEITEKNPKFGAMVAQAQSSSERSKRAPVEALCPINNNYMEDCNQCYCDPTNGHTSCSRNPCPPKAPTTTTTEPPSVVSDTCPSGTRYKLDCNECTCELELGVTHCTMNSCPQPEFSGEGSDVKYRRGKETIDGSSRTRIDEGIRERRISFSSNIRQLSYRTKSRRNATEKNCNNSGSTFIPAGACPRGTTYQEDCNTCNCNAVSGLTSCTRYPCDVVSNSVVSTTTTTERQQLPFFTPAPFVPTPPPGERTKIPIVARRRDGFCARTYFSFFFSVANNYDCPRGREYKDDCNTCTCDPATGVVCTRFACAPQTVTVGPNYTCPKGSAWEEDCNVCFCDAINGPKCTKNKCAPPIPTNPSTYETRATRSREKICIIIRFLIFQLERLTRVQGVRSTTRTATSATATRSTDRSAPKTNAPRQSRSTQVRTRQYATRSREKICIIIRFLIFQLERLTRVQRVRSTTRAATSALAIPYTDRSACRTSLIFARKETFIGSIATTVIVSTMEKYSARRNLALPKKTKTGFQRCHQRRRHRRSTIRPRRRSTLRSRRLAGPARTTTRDAGSATVARTASATTATTKVARARRRGRTNSTSRVLPAIRSRCLGIRVPAPTIEEIKTILTKVAKKEGHDLPDELAERIATTSERNLRRALLMLETCRVEQIPYTPDQKVTEPDWQLYIKGIAALMVKEQSPSKLLELRSRFYELLTHRIPSDLIFKGMLQEINKKCDLQLKIQVANLAAEYEHRMHQGSKEIFHLEAFAAKFMSLYKKFMDASMADFM</sequence>
<dbReference type="InterPro" id="IPR050238">
    <property type="entry name" value="DNA_Rep/Repair_Clamp_Loader"/>
</dbReference>
<feature type="compositionally biased region" description="Low complexity" evidence="15">
    <location>
        <begin position="568"/>
        <end position="581"/>
    </location>
</feature>
<dbReference type="GO" id="GO:0004867">
    <property type="term" value="F:serine-type endopeptidase inhibitor activity"/>
    <property type="evidence" value="ECO:0007669"/>
    <property type="project" value="UniProtKB-UniRule"/>
</dbReference>
<feature type="compositionally biased region" description="Low complexity" evidence="15">
    <location>
        <begin position="737"/>
        <end position="755"/>
    </location>
</feature>
<evidence type="ECO:0000259" key="16">
    <source>
        <dbReference type="PROSITE" id="PS51446"/>
    </source>
</evidence>
<evidence type="ECO:0000256" key="6">
    <source>
        <dbReference type="ARBA" id="ARBA00023157"/>
    </source>
</evidence>
<dbReference type="GO" id="GO:0003677">
    <property type="term" value="F:DNA binding"/>
    <property type="evidence" value="ECO:0007669"/>
    <property type="project" value="InterPro"/>
</dbReference>
<feature type="disulfide bond" evidence="14">
    <location>
        <begin position="93"/>
        <end position="108"/>
    </location>
</feature>
<dbReference type="GO" id="GO:0003689">
    <property type="term" value="F:DNA clamp loader activity"/>
    <property type="evidence" value="ECO:0007669"/>
    <property type="project" value="TreeGrafter"/>
</dbReference>
<organism evidence="17 18">
    <name type="scientific">Trichogramma brassicae</name>
    <dbReference type="NCBI Taxonomy" id="86971"/>
    <lineage>
        <taxon>Eukaryota</taxon>
        <taxon>Metazoa</taxon>
        <taxon>Ecdysozoa</taxon>
        <taxon>Arthropoda</taxon>
        <taxon>Hexapoda</taxon>
        <taxon>Insecta</taxon>
        <taxon>Pterygota</taxon>
        <taxon>Neoptera</taxon>
        <taxon>Endopterygota</taxon>
        <taxon>Hymenoptera</taxon>
        <taxon>Apocrita</taxon>
        <taxon>Proctotrupomorpha</taxon>
        <taxon>Chalcidoidea</taxon>
        <taxon>Trichogrammatidae</taxon>
        <taxon>Trichogramma</taxon>
    </lineage>
</organism>
<feature type="compositionally biased region" description="Low complexity" evidence="15">
    <location>
        <begin position="594"/>
        <end position="604"/>
    </location>
</feature>
<evidence type="ECO:0000256" key="7">
    <source>
        <dbReference type="ARBA" id="ARBA00029459"/>
    </source>
</evidence>